<reference evidence="2 3" key="1">
    <citation type="submission" date="2018-03" db="EMBL/GenBank/DDBJ databases">
        <title>Genomes of Pezizomycetes fungi and the evolution of truffles.</title>
        <authorList>
            <person name="Murat C."/>
            <person name="Payen T."/>
            <person name="Noel B."/>
            <person name="Kuo A."/>
            <person name="Martin F.M."/>
        </authorList>
    </citation>
    <scope>NUCLEOTIDE SEQUENCE [LARGE SCALE GENOMIC DNA]</scope>
    <source>
        <strain evidence="2">091103-1</strain>
    </source>
</reference>
<dbReference type="AlphaFoldDB" id="A0A317SPL7"/>
<accession>A0A317SPL7</accession>
<organism evidence="2 3">
    <name type="scientific">Tuber magnatum</name>
    <name type="common">white Piedmont truffle</name>
    <dbReference type="NCBI Taxonomy" id="42249"/>
    <lineage>
        <taxon>Eukaryota</taxon>
        <taxon>Fungi</taxon>
        <taxon>Dikarya</taxon>
        <taxon>Ascomycota</taxon>
        <taxon>Pezizomycotina</taxon>
        <taxon>Pezizomycetes</taxon>
        <taxon>Pezizales</taxon>
        <taxon>Tuberaceae</taxon>
        <taxon>Tuber</taxon>
    </lineage>
</organism>
<gene>
    <name evidence="2" type="ORF">C7212DRAFT_364824</name>
</gene>
<keyword evidence="1" id="KW-0472">Membrane</keyword>
<proteinExistence type="predicted"/>
<dbReference type="EMBL" id="PYWC01000052">
    <property type="protein sequence ID" value="PWW75101.1"/>
    <property type="molecule type" value="Genomic_DNA"/>
</dbReference>
<feature type="transmembrane region" description="Helical" evidence="1">
    <location>
        <begin position="90"/>
        <end position="117"/>
    </location>
</feature>
<protein>
    <submittedName>
        <fullName evidence="2">Uncharacterized protein</fullName>
    </submittedName>
</protein>
<keyword evidence="1" id="KW-0812">Transmembrane</keyword>
<dbReference type="Proteomes" id="UP000246991">
    <property type="component" value="Unassembled WGS sequence"/>
</dbReference>
<keyword evidence="3" id="KW-1185">Reference proteome</keyword>
<evidence type="ECO:0000313" key="2">
    <source>
        <dbReference type="EMBL" id="PWW75101.1"/>
    </source>
</evidence>
<keyword evidence="1" id="KW-1133">Transmembrane helix</keyword>
<comment type="caution">
    <text evidence="2">The sequence shown here is derived from an EMBL/GenBank/DDBJ whole genome shotgun (WGS) entry which is preliminary data.</text>
</comment>
<name>A0A317SPL7_9PEZI</name>
<evidence type="ECO:0000256" key="1">
    <source>
        <dbReference type="SAM" id="Phobius"/>
    </source>
</evidence>
<sequence>MNRFLPKGRAIARTRAIKRPFRPAVSHRSMGDSTHTPLATTSRMFWDRISQVDRNVLGFGKELGGLRKRVETGFLKMDAEVSTLKTKISVLFLLLGAGCTGIAASIVFLAQAGAYLIGRMIELYGPEIRKALAAIAEGRDSAEKK</sequence>
<evidence type="ECO:0000313" key="3">
    <source>
        <dbReference type="Proteomes" id="UP000246991"/>
    </source>
</evidence>